<accession>A0AAN9RSR6</accession>
<proteinExistence type="predicted"/>
<sequence>MEQMNRAIGEQLASSLEQVPVRAWGACVLDQGAELSAQVVCVVHSGIASKYSPKTPRPKGARVLGDKLHACYMKVSMPTENRLDPGSGYIGTQTLILLRFNALQGNKILRSCTVKITHTVAGFSPIEYVIEYAFVRDKILRRSLLQEIPVEADRVRARSQKFIDDQVNR</sequence>
<dbReference type="EMBL" id="JAYMYR010000001">
    <property type="protein sequence ID" value="KAK7382511.1"/>
    <property type="molecule type" value="Genomic_DNA"/>
</dbReference>
<dbReference type="AlphaFoldDB" id="A0AAN9RSR6"/>
<dbReference type="Proteomes" id="UP001374584">
    <property type="component" value="Unassembled WGS sequence"/>
</dbReference>
<organism evidence="1 2">
    <name type="scientific">Phaseolus coccineus</name>
    <name type="common">Scarlet runner bean</name>
    <name type="synonym">Phaseolus multiflorus</name>
    <dbReference type="NCBI Taxonomy" id="3886"/>
    <lineage>
        <taxon>Eukaryota</taxon>
        <taxon>Viridiplantae</taxon>
        <taxon>Streptophyta</taxon>
        <taxon>Embryophyta</taxon>
        <taxon>Tracheophyta</taxon>
        <taxon>Spermatophyta</taxon>
        <taxon>Magnoliopsida</taxon>
        <taxon>eudicotyledons</taxon>
        <taxon>Gunneridae</taxon>
        <taxon>Pentapetalae</taxon>
        <taxon>rosids</taxon>
        <taxon>fabids</taxon>
        <taxon>Fabales</taxon>
        <taxon>Fabaceae</taxon>
        <taxon>Papilionoideae</taxon>
        <taxon>50 kb inversion clade</taxon>
        <taxon>NPAAA clade</taxon>
        <taxon>indigoferoid/millettioid clade</taxon>
        <taxon>Phaseoleae</taxon>
        <taxon>Phaseolus</taxon>
    </lineage>
</organism>
<comment type="caution">
    <text evidence="1">The sequence shown here is derived from an EMBL/GenBank/DDBJ whole genome shotgun (WGS) entry which is preliminary data.</text>
</comment>
<evidence type="ECO:0000313" key="2">
    <source>
        <dbReference type="Proteomes" id="UP001374584"/>
    </source>
</evidence>
<name>A0AAN9RSR6_PHACN</name>
<keyword evidence="2" id="KW-1185">Reference proteome</keyword>
<reference evidence="1 2" key="1">
    <citation type="submission" date="2024-01" db="EMBL/GenBank/DDBJ databases">
        <title>The genomes of 5 underutilized Papilionoideae crops provide insights into root nodulation and disease resistanc.</title>
        <authorList>
            <person name="Jiang F."/>
        </authorList>
    </citation>
    <scope>NUCLEOTIDE SEQUENCE [LARGE SCALE GENOMIC DNA]</scope>
    <source>
        <strain evidence="1">JINMINGXINNONG_FW02</strain>
        <tissue evidence="1">Leaves</tissue>
    </source>
</reference>
<gene>
    <name evidence="1" type="ORF">VNO80_01368</name>
</gene>
<evidence type="ECO:0000313" key="1">
    <source>
        <dbReference type="EMBL" id="KAK7382511.1"/>
    </source>
</evidence>
<protein>
    <submittedName>
        <fullName evidence="1">Uncharacterized protein</fullName>
    </submittedName>
</protein>